<reference evidence="5" key="1">
    <citation type="submission" date="2013-12" db="EMBL/GenBank/DDBJ databases">
        <authorList>
            <person name="Genoscope - CEA"/>
        </authorList>
    </citation>
    <scope>NUCLEOTIDE SEQUENCE</scope>
    <source>
        <strain evidence="5">CBS 1993</strain>
    </source>
</reference>
<dbReference type="Gene3D" id="3.80.10.10">
    <property type="entry name" value="Ribonuclease Inhibitor"/>
    <property type="match status" value="3"/>
</dbReference>
<dbReference type="PANTHER" id="PTHR46652:SF3">
    <property type="entry name" value="LEUCINE-RICH REPEAT-CONTAINING PROTEIN 9"/>
    <property type="match status" value="1"/>
</dbReference>
<sequence>MTLMVGDRVSFDGEIATVRFVGSIPNWPNETALGVEWDSPGRGKNDGKLGGVRYFQTTFGDKSGSFVKASKAKDRRKSFLEALVEKYGDANSVSRMVQDSVVPREDIKLRDDMAEYQGLEIGSRDWKVLGFRNLSRITANFENLTHISLDHECIYTNEDEKYGNQTLELNKILPDVRVLNLGFNLIDDFSVVHSIVLQLNSLSELNLNGNVFSAFGRNLAPLKNIHTLSLASCHLDETNLESLVSVFPNLRRLSLSTNDVRNWTKCLTALARLPNLHFLDASFNELEDFDFETLKSLVALEALNMCGNRLDFRVPLRVSLEKIRELDISANNIADWNAVDNINLLFPQLKKIRVNNNPYCERGEGKEWEDELLVQLVSRFNSGLEILDGSEILASLRESCELYFIAKVIKGEIPYDVSLGRWHWLEKQYGIDKDARRSRKPDNNEKLFGGIFLSVEVGAKLLRKFVLPECTVGKLKGNISRDLKQCVLDFEIVYDNQPAGIKETMTNDMKQLGFYNMEDGTRIIVQSKVGVRRET</sequence>
<keyword evidence="2" id="KW-0677">Repeat</keyword>
<dbReference type="SUPFAM" id="SSF54236">
    <property type="entry name" value="Ubiquitin-like"/>
    <property type="match status" value="1"/>
</dbReference>
<evidence type="ECO:0000256" key="2">
    <source>
        <dbReference type="ARBA" id="ARBA00022737"/>
    </source>
</evidence>
<evidence type="ECO:0000313" key="6">
    <source>
        <dbReference type="Proteomes" id="UP000019384"/>
    </source>
</evidence>
<dbReference type="Gene3D" id="2.30.30.190">
    <property type="entry name" value="CAP Gly-rich-like domain"/>
    <property type="match status" value="1"/>
</dbReference>
<gene>
    <name evidence="5" type="ORF">KUCA_T00002628001</name>
</gene>
<dbReference type="HOGENOM" id="CLU_017716_5_1_1"/>
<dbReference type="EMBL" id="HG793127">
    <property type="protein sequence ID" value="CDK26655.1"/>
    <property type="molecule type" value="Genomic_DNA"/>
</dbReference>
<dbReference type="InterPro" id="IPR029071">
    <property type="entry name" value="Ubiquitin-like_domsf"/>
</dbReference>
<dbReference type="AlphaFoldDB" id="W6MVY2"/>
<proteinExistence type="predicted"/>
<evidence type="ECO:0000259" key="4">
    <source>
        <dbReference type="PROSITE" id="PS50245"/>
    </source>
</evidence>
<accession>W6MVY2</accession>
<dbReference type="PANTHER" id="PTHR46652">
    <property type="entry name" value="LEUCINE-RICH REPEAT AND IQ DOMAIN-CONTAINING PROTEIN 1-RELATED"/>
    <property type="match status" value="1"/>
</dbReference>
<dbReference type="RefSeq" id="XP_022458656.1">
    <property type="nucleotide sequence ID" value="XM_022602897.1"/>
</dbReference>
<dbReference type="GeneID" id="34520044"/>
<dbReference type="InterPro" id="IPR050836">
    <property type="entry name" value="SDS22/Internalin_LRR"/>
</dbReference>
<keyword evidence="6" id="KW-1185">Reference proteome</keyword>
<reference evidence="5" key="2">
    <citation type="submission" date="2014-02" db="EMBL/GenBank/DDBJ databases">
        <title>Complete DNA sequence of /Kuraishia capsulata/ illustrates novel genomic features among budding yeasts (/Saccharomycotina/).</title>
        <authorList>
            <person name="Morales L."/>
            <person name="Noel B."/>
            <person name="Porcel B."/>
            <person name="Marcet-Houben M."/>
            <person name="Hullo M-F."/>
            <person name="Sacerdot C."/>
            <person name="Tekaia F."/>
            <person name="Leh-Louis V."/>
            <person name="Despons L."/>
            <person name="Khanna V."/>
            <person name="Aury J-M."/>
            <person name="Barbe V."/>
            <person name="Couloux A."/>
            <person name="Labadie K."/>
            <person name="Pelletier E."/>
            <person name="Souciet J-L."/>
            <person name="Boekhout T."/>
            <person name="Gabaldon T."/>
            <person name="Wincker P."/>
            <person name="Dujon B."/>
        </authorList>
    </citation>
    <scope>NUCLEOTIDE SEQUENCE</scope>
    <source>
        <strain evidence="5">CBS 1993</strain>
    </source>
</reference>
<dbReference type="OrthoDB" id="5273213at2759"/>
<keyword evidence="3" id="KW-0143">Chaperone</keyword>
<feature type="domain" description="CAP-Gly" evidence="4">
    <location>
        <begin position="33"/>
        <end position="68"/>
    </location>
</feature>
<dbReference type="InterPro" id="IPR036859">
    <property type="entry name" value="CAP-Gly_dom_sf"/>
</dbReference>
<dbReference type="PROSITE" id="PS50245">
    <property type="entry name" value="CAP_GLY_2"/>
    <property type="match status" value="1"/>
</dbReference>
<dbReference type="Gene3D" id="3.10.20.90">
    <property type="entry name" value="Phosphatidylinositol 3-kinase Catalytic Subunit, Chain A, domain 1"/>
    <property type="match status" value="1"/>
</dbReference>
<evidence type="ECO:0000313" key="5">
    <source>
        <dbReference type="EMBL" id="CDK26655.1"/>
    </source>
</evidence>
<dbReference type="Proteomes" id="UP000019384">
    <property type="component" value="Unassembled WGS sequence"/>
</dbReference>
<evidence type="ECO:0000256" key="3">
    <source>
        <dbReference type="ARBA" id="ARBA00023186"/>
    </source>
</evidence>
<protein>
    <recommendedName>
        <fullName evidence="4">CAP-Gly domain-containing protein</fullName>
    </recommendedName>
</protein>
<dbReference type="SUPFAM" id="SSF52058">
    <property type="entry name" value="L domain-like"/>
    <property type="match status" value="1"/>
</dbReference>
<dbReference type="InterPro" id="IPR032675">
    <property type="entry name" value="LRR_dom_sf"/>
</dbReference>
<evidence type="ECO:0000256" key="1">
    <source>
        <dbReference type="ARBA" id="ARBA00022614"/>
    </source>
</evidence>
<dbReference type="SMART" id="SM01052">
    <property type="entry name" value="CAP_GLY"/>
    <property type="match status" value="1"/>
</dbReference>
<dbReference type="Pfam" id="PF01302">
    <property type="entry name" value="CAP_GLY"/>
    <property type="match status" value="1"/>
</dbReference>
<dbReference type="SUPFAM" id="SSF74924">
    <property type="entry name" value="Cap-Gly domain"/>
    <property type="match status" value="1"/>
</dbReference>
<dbReference type="STRING" id="1382522.W6MVY2"/>
<name>W6MVY2_9ASCO</name>
<keyword evidence="1" id="KW-0433">Leucine-rich repeat</keyword>
<dbReference type="InterPro" id="IPR000938">
    <property type="entry name" value="CAP-Gly_domain"/>
</dbReference>
<organism evidence="5 6">
    <name type="scientific">Kuraishia capsulata CBS 1993</name>
    <dbReference type="NCBI Taxonomy" id="1382522"/>
    <lineage>
        <taxon>Eukaryota</taxon>
        <taxon>Fungi</taxon>
        <taxon>Dikarya</taxon>
        <taxon>Ascomycota</taxon>
        <taxon>Saccharomycotina</taxon>
        <taxon>Pichiomycetes</taxon>
        <taxon>Pichiales</taxon>
        <taxon>Pichiaceae</taxon>
        <taxon>Kuraishia</taxon>
    </lineage>
</organism>